<evidence type="ECO:0000313" key="1">
    <source>
        <dbReference type="EMBL" id="CAG5129757.1"/>
    </source>
</evidence>
<dbReference type="InterPro" id="IPR028280">
    <property type="entry name" value="Njmu-R1"/>
</dbReference>
<accession>A0A8S3ZJR3</accession>
<evidence type="ECO:0000313" key="2">
    <source>
        <dbReference type="Proteomes" id="UP000678393"/>
    </source>
</evidence>
<reference evidence="1" key="1">
    <citation type="submission" date="2021-04" db="EMBL/GenBank/DDBJ databases">
        <authorList>
            <consortium name="Molecular Ecology Group"/>
        </authorList>
    </citation>
    <scope>NUCLEOTIDE SEQUENCE</scope>
</reference>
<dbReference type="Pfam" id="PF15053">
    <property type="entry name" value="Njmu-R1"/>
    <property type="match status" value="1"/>
</dbReference>
<proteinExistence type="predicted"/>
<dbReference type="EMBL" id="CAJHNH020003668">
    <property type="protein sequence ID" value="CAG5129757.1"/>
    <property type="molecule type" value="Genomic_DNA"/>
</dbReference>
<gene>
    <name evidence="1" type="ORF">CUNI_LOCUS15315</name>
</gene>
<dbReference type="GO" id="GO:0005802">
    <property type="term" value="C:trans-Golgi network"/>
    <property type="evidence" value="ECO:0007669"/>
    <property type="project" value="InterPro"/>
</dbReference>
<dbReference type="AlphaFoldDB" id="A0A8S3ZJR3"/>
<name>A0A8S3ZJR3_9EUPU</name>
<dbReference type="PANTHER" id="PTHR14416">
    <property type="entry name" value="PROTEIN NJMU-R1"/>
    <property type="match status" value="1"/>
</dbReference>
<dbReference type="PANTHER" id="PTHR14416:SF2">
    <property type="entry name" value="PROTEIN NJMU-R1"/>
    <property type="match status" value="1"/>
</dbReference>
<comment type="caution">
    <text evidence="1">The sequence shown here is derived from an EMBL/GenBank/DDBJ whole genome shotgun (WGS) entry which is preliminary data.</text>
</comment>
<protein>
    <submittedName>
        <fullName evidence="1">Uncharacterized protein</fullName>
    </submittedName>
</protein>
<feature type="non-terminal residue" evidence="1">
    <location>
        <position position="1"/>
    </location>
</feature>
<organism evidence="1 2">
    <name type="scientific">Candidula unifasciata</name>
    <dbReference type="NCBI Taxonomy" id="100452"/>
    <lineage>
        <taxon>Eukaryota</taxon>
        <taxon>Metazoa</taxon>
        <taxon>Spiralia</taxon>
        <taxon>Lophotrochozoa</taxon>
        <taxon>Mollusca</taxon>
        <taxon>Gastropoda</taxon>
        <taxon>Heterobranchia</taxon>
        <taxon>Euthyneura</taxon>
        <taxon>Panpulmonata</taxon>
        <taxon>Eupulmonata</taxon>
        <taxon>Stylommatophora</taxon>
        <taxon>Helicina</taxon>
        <taxon>Helicoidea</taxon>
        <taxon>Geomitridae</taxon>
        <taxon>Candidula</taxon>
    </lineage>
</organism>
<dbReference type="OrthoDB" id="20238at2759"/>
<dbReference type="Proteomes" id="UP000678393">
    <property type="component" value="Unassembled WGS sequence"/>
</dbReference>
<sequence>PLLPPFSHPSRSDTTVSVISPDQLLDQKELSQLSTGIRNYLEQWPYNVLEYLPRTIQVLGTSVQYLLYSALLNASLRISGTTPQIEEDIRRFYTCCSLSQFLEPLQPEKMAAADSSDDSDLWQFQPVVVDIVFEPGHGMTFDKKYVCKYCASMAETLIAVNSTDVTKIRELLDSFKLKFVRNLNTFKRYLKKAEIDHYALYRSLSFLKVCNCGDLLLRYVKLDAGTETLRVIAALETFIRDVNLKLQ</sequence>
<keyword evidence="2" id="KW-1185">Reference proteome</keyword>
<dbReference type="GO" id="GO:0099041">
    <property type="term" value="P:vesicle tethering to Golgi"/>
    <property type="evidence" value="ECO:0007669"/>
    <property type="project" value="InterPro"/>
</dbReference>